<dbReference type="Proteomes" id="UP000323708">
    <property type="component" value="Unassembled WGS sequence"/>
</dbReference>
<evidence type="ECO:0000259" key="1">
    <source>
        <dbReference type="PROSITE" id="PS51819"/>
    </source>
</evidence>
<proteinExistence type="predicted"/>
<organism evidence="2 3">
    <name type="scientific">Pseudohalioglobus sediminis</name>
    <dbReference type="NCBI Taxonomy" id="2606449"/>
    <lineage>
        <taxon>Bacteria</taxon>
        <taxon>Pseudomonadati</taxon>
        <taxon>Pseudomonadota</taxon>
        <taxon>Gammaproteobacteria</taxon>
        <taxon>Cellvibrionales</taxon>
        <taxon>Halieaceae</taxon>
        <taxon>Pseudohalioglobus</taxon>
    </lineage>
</organism>
<comment type="caution">
    <text evidence="2">The sequence shown here is derived from an EMBL/GenBank/DDBJ whole genome shotgun (WGS) entry which is preliminary data.</text>
</comment>
<dbReference type="EMBL" id="VTUX01000005">
    <property type="protein sequence ID" value="KAA1190420.1"/>
    <property type="molecule type" value="Genomic_DNA"/>
</dbReference>
<dbReference type="Pfam" id="PF00903">
    <property type="entry name" value="Glyoxalase"/>
    <property type="match status" value="1"/>
</dbReference>
<reference evidence="2 3" key="1">
    <citation type="submission" date="2019-09" db="EMBL/GenBank/DDBJ databases">
        <authorList>
            <person name="Chen X.-Y."/>
        </authorList>
    </citation>
    <scope>NUCLEOTIDE SEQUENCE [LARGE SCALE GENOMIC DNA]</scope>
    <source>
        <strain evidence="2 3">NY5</strain>
    </source>
</reference>
<dbReference type="Gene3D" id="3.10.180.10">
    <property type="entry name" value="2,3-Dihydroxybiphenyl 1,2-Dioxygenase, domain 1"/>
    <property type="match status" value="1"/>
</dbReference>
<dbReference type="SUPFAM" id="SSF54593">
    <property type="entry name" value="Glyoxalase/Bleomycin resistance protein/Dihydroxybiphenyl dioxygenase"/>
    <property type="match status" value="1"/>
</dbReference>
<dbReference type="RefSeq" id="WP_149611576.1">
    <property type="nucleotide sequence ID" value="NZ_VTUX01000005.1"/>
</dbReference>
<evidence type="ECO:0000313" key="3">
    <source>
        <dbReference type="Proteomes" id="UP000323708"/>
    </source>
</evidence>
<dbReference type="PROSITE" id="PS51819">
    <property type="entry name" value="VOC"/>
    <property type="match status" value="1"/>
</dbReference>
<dbReference type="InterPro" id="IPR029068">
    <property type="entry name" value="Glyas_Bleomycin-R_OHBP_Dase"/>
</dbReference>
<dbReference type="InterPro" id="IPR037523">
    <property type="entry name" value="VOC_core"/>
</dbReference>
<protein>
    <submittedName>
        <fullName evidence="2">Diguanylate cyclase</fullName>
    </submittedName>
</protein>
<evidence type="ECO:0000313" key="2">
    <source>
        <dbReference type="EMBL" id="KAA1190420.1"/>
    </source>
</evidence>
<gene>
    <name evidence="2" type="ORF">F0M18_11430</name>
</gene>
<dbReference type="PANTHER" id="PTHR46142">
    <property type="match status" value="1"/>
</dbReference>
<dbReference type="InterPro" id="IPR004360">
    <property type="entry name" value="Glyas_Fos-R_dOase_dom"/>
</dbReference>
<dbReference type="AlphaFoldDB" id="A0A5B0WTL0"/>
<keyword evidence="3" id="KW-1185">Reference proteome</keyword>
<accession>A0A5B0WTL0</accession>
<feature type="domain" description="VOC" evidence="1">
    <location>
        <begin position="5"/>
        <end position="127"/>
    </location>
</feature>
<dbReference type="PANTHER" id="PTHR46142:SF3">
    <property type="entry name" value="F18B13.24 PROTEIN"/>
    <property type="match status" value="1"/>
</dbReference>
<sequence length="128" mass="13756">MATAGLDHFNIIAPEALMREVRDFYVDVIGLQEGWRPDFGFPGYWLYAGERAVVHLMAGGTSAAPPADAPATGHLDHVAFTCTDLADTEKHLAALGVAYKKAEHPSFQLTQLFLSDPVGLGVELNFAG</sequence>
<name>A0A5B0WTL0_9GAMM</name>